<accession>A0A9P0E364</accession>
<evidence type="ECO:0000313" key="2">
    <source>
        <dbReference type="Proteomes" id="UP001152798"/>
    </source>
</evidence>
<protein>
    <submittedName>
        <fullName evidence="1">Uncharacterized protein</fullName>
    </submittedName>
</protein>
<dbReference type="EMBL" id="OV725077">
    <property type="protein sequence ID" value="CAH1389268.1"/>
    <property type="molecule type" value="Genomic_DNA"/>
</dbReference>
<evidence type="ECO:0000313" key="1">
    <source>
        <dbReference type="EMBL" id="CAH1389268.1"/>
    </source>
</evidence>
<dbReference type="Proteomes" id="UP001152798">
    <property type="component" value="Chromosome 1"/>
</dbReference>
<dbReference type="AlphaFoldDB" id="A0A9P0E364"/>
<proteinExistence type="predicted"/>
<organism evidence="1 2">
    <name type="scientific">Nezara viridula</name>
    <name type="common">Southern green stink bug</name>
    <name type="synonym">Cimex viridulus</name>
    <dbReference type="NCBI Taxonomy" id="85310"/>
    <lineage>
        <taxon>Eukaryota</taxon>
        <taxon>Metazoa</taxon>
        <taxon>Ecdysozoa</taxon>
        <taxon>Arthropoda</taxon>
        <taxon>Hexapoda</taxon>
        <taxon>Insecta</taxon>
        <taxon>Pterygota</taxon>
        <taxon>Neoptera</taxon>
        <taxon>Paraneoptera</taxon>
        <taxon>Hemiptera</taxon>
        <taxon>Heteroptera</taxon>
        <taxon>Panheteroptera</taxon>
        <taxon>Pentatomomorpha</taxon>
        <taxon>Pentatomoidea</taxon>
        <taxon>Pentatomidae</taxon>
        <taxon>Pentatominae</taxon>
        <taxon>Nezara</taxon>
    </lineage>
</organism>
<sequence length="70" mass="7689">MLGSVGYMKHRKCLAEELANVSPISMQGSFGTNVHYWQITSIRCTSVPMRSLSRPEGKAAFPPRSSSSDN</sequence>
<reference evidence="1" key="1">
    <citation type="submission" date="2022-01" db="EMBL/GenBank/DDBJ databases">
        <authorList>
            <person name="King R."/>
        </authorList>
    </citation>
    <scope>NUCLEOTIDE SEQUENCE</scope>
</reference>
<keyword evidence="2" id="KW-1185">Reference proteome</keyword>
<gene>
    <name evidence="1" type="ORF">NEZAVI_LOCUS703</name>
</gene>
<name>A0A9P0E364_NEZVI</name>